<dbReference type="Proteomes" id="UP000283880">
    <property type="component" value="Unassembled WGS sequence"/>
</dbReference>
<evidence type="ECO:0000256" key="5">
    <source>
        <dbReference type="ARBA" id="ARBA00022679"/>
    </source>
</evidence>
<name>A0A413F900_9FIRM</name>
<keyword evidence="2" id="KW-0813">Transport</keyword>
<dbReference type="GO" id="GO:0016301">
    <property type="term" value="F:kinase activity"/>
    <property type="evidence" value="ECO:0007669"/>
    <property type="project" value="UniProtKB-KW"/>
</dbReference>
<dbReference type="SUPFAM" id="SSF52728">
    <property type="entry name" value="PTS IIb component"/>
    <property type="match status" value="1"/>
</dbReference>
<dbReference type="Gene3D" id="3.40.35.10">
    <property type="entry name" value="Phosphotransferase system, sorbose subfamily IIB component"/>
    <property type="match status" value="1"/>
</dbReference>
<evidence type="ECO:0000256" key="3">
    <source>
        <dbReference type="ARBA" id="ARBA00022490"/>
    </source>
</evidence>
<evidence type="ECO:0000256" key="1">
    <source>
        <dbReference type="ARBA" id="ARBA00004496"/>
    </source>
</evidence>
<accession>A0A413F900</accession>
<dbReference type="AlphaFoldDB" id="A0A413F900"/>
<comment type="subcellular location">
    <subcellularLocation>
        <location evidence="1">Cytoplasm</location>
    </subcellularLocation>
</comment>
<evidence type="ECO:0000259" key="8">
    <source>
        <dbReference type="PROSITE" id="PS51101"/>
    </source>
</evidence>
<keyword evidence="5" id="KW-0808">Transferase</keyword>
<keyword evidence="6" id="KW-0598">Phosphotransferase system</keyword>
<dbReference type="GO" id="GO:0009401">
    <property type="term" value="P:phosphoenolpyruvate-dependent sugar phosphotransferase system"/>
    <property type="evidence" value="ECO:0007669"/>
    <property type="project" value="UniProtKB-KW"/>
</dbReference>
<dbReference type="EMBL" id="QSBM01000022">
    <property type="protein sequence ID" value="RGX24393.1"/>
    <property type="molecule type" value="Genomic_DNA"/>
</dbReference>
<dbReference type="Pfam" id="PF03830">
    <property type="entry name" value="PTSIIB_sorb"/>
    <property type="match status" value="1"/>
</dbReference>
<dbReference type="OrthoDB" id="9788818at2"/>
<evidence type="ECO:0000256" key="2">
    <source>
        <dbReference type="ARBA" id="ARBA00022448"/>
    </source>
</evidence>
<reference evidence="9 10" key="1">
    <citation type="submission" date="2018-08" db="EMBL/GenBank/DDBJ databases">
        <title>A genome reference for cultivated species of the human gut microbiota.</title>
        <authorList>
            <person name="Zou Y."/>
            <person name="Xue W."/>
            <person name="Luo G."/>
        </authorList>
    </citation>
    <scope>NUCLEOTIDE SEQUENCE [LARGE SCALE GENOMIC DNA]</scope>
    <source>
        <strain evidence="9 10">AF04-15</strain>
    </source>
</reference>
<evidence type="ECO:0000256" key="7">
    <source>
        <dbReference type="ARBA" id="ARBA00022777"/>
    </source>
</evidence>
<gene>
    <name evidence="9" type="ORF">DWV29_23280</name>
</gene>
<evidence type="ECO:0000256" key="6">
    <source>
        <dbReference type="ARBA" id="ARBA00022683"/>
    </source>
</evidence>
<dbReference type="PROSITE" id="PS51101">
    <property type="entry name" value="PTS_EIIB_TYPE_4"/>
    <property type="match status" value="1"/>
</dbReference>
<keyword evidence="4" id="KW-0762">Sugar transport</keyword>
<feature type="domain" description="PTS EIIB type-4" evidence="8">
    <location>
        <begin position="1"/>
        <end position="165"/>
    </location>
</feature>
<evidence type="ECO:0000256" key="4">
    <source>
        <dbReference type="ARBA" id="ARBA00022597"/>
    </source>
</evidence>
<dbReference type="RefSeq" id="WP_007716841.1">
    <property type="nucleotide sequence ID" value="NZ_BAABXR010000002.1"/>
</dbReference>
<dbReference type="GO" id="GO:0008982">
    <property type="term" value="F:protein-N(PI)-phosphohistidine-sugar phosphotransferase activity"/>
    <property type="evidence" value="ECO:0007669"/>
    <property type="project" value="InterPro"/>
</dbReference>
<comment type="caution">
    <text evidence="9">The sequence shown here is derived from an EMBL/GenBank/DDBJ whole genome shotgun (WGS) entry which is preliminary data.</text>
</comment>
<proteinExistence type="predicted"/>
<protein>
    <submittedName>
        <fullName evidence="9">PTS mannose/fructose/sorbose transporter subunit IIB</fullName>
    </submittedName>
</protein>
<evidence type="ECO:0000313" key="9">
    <source>
        <dbReference type="EMBL" id="RGX24393.1"/>
    </source>
</evidence>
<evidence type="ECO:0000313" key="10">
    <source>
        <dbReference type="Proteomes" id="UP000283880"/>
    </source>
</evidence>
<dbReference type="InterPro" id="IPR004720">
    <property type="entry name" value="PTS_IIB_sorbose-sp"/>
</dbReference>
<dbReference type="InterPro" id="IPR036667">
    <property type="entry name" value="PTS_IIB_sorbose-sp_sf"/>
</dbReference>
<keyword evidence="3" id="KW-0963">Cytoplasm</keyword>
<dbReference type="GO" id="GO:0005737">
    <property type="term" value="C:cytoplasm"/>
    <property type="evidence" value="ECO:0007669"/>
    <property type="project" value="UniProtKB-SubCell"/>
</dbReference>
<organism evidence="9 10">
    <name type="scientific">Enterocloster asparagiformis</name>
    <dbReference type="NCBI Taxonomy" id="333367"/>
    <lineage>
        <taxon>Bacteria</taxon>
        <taxon>Bacillati</taxon>
        <taxon>Bacillota</taxon>
        <taxon>Clostridia</taxon>
        <taxon>Lachnospirales</taxon>
        <taxon>Lachnospiraceae</taxon>
        <taxon>Enterocloster</taxon>
    </lineage>
</organism>
<sequence>MGVCAIRIDERLIHGQVATLWQGAWNCNRIMVIDSKSANDPILKSVLKIACPTGVKLSVLEAEKAAANLVSGKYGRERITIVTKTPQCLCDLIRGGYELEADITVGNMSNGADKKRVSKNICVTEADVENFNYLSGLGYKLYSQMVPSEAPSPFMPMLEAALKKS</sequence>
<keyword evidence="7" id="KW-0418">Kinase</keyword>